<evidence type="ECO:0000256" key="7">
    <source>
        <dbReference type="SAM" id="Phobius"/>
    </source>
</evidence>
<dbReference type="InterPro" id="IPR053791">
    <property type="entry name" value="MFS_Tri12-like"/>
</dbReference>
<evidence type="ECO:0000256" key="6">
    <source>
        <dbReference type="SAM" id="MobiDB-lite"/>
    </source>
</evidence>
<evidence type="ECO:0000256" key="5">
    <source>
        <dbReference type="ARBA" id="ARBA00023136"/>
    </source>
</evidence>
<sequence>MTEHEKNVTIEQEHQADSNHSMHEEKAAHTFKKVHADGTVDVVDAQAIGGNLEDLPPGYYTSVNFIGTVVAVSLGSICAYLGWVLPANTLTLIFADIGGDPANLNWVATSWTLGSAVGFLLVGRLSDIFGRKWMVMTTMVLSLIGNILGATSTSINQLIGANALNGLSAAAQLSHGIILGELVSNKMRGPIVTLVFVTSLPFAVFGPIIARSFILYTAAGWRWSYYIGIILCVITLVLFQFLYHPPTYAQLHVGGKTKWQQFKDLDFGGMFLFIAGMVILLIGLSWGGTAYPWSDAHVIATIVAGIATLIFFGVYETYIYKGQALMPLRLFKNVGYVAIVGIACVGAMIYYSLTVLWPTIISTVYTTDVKAIGWQSSVIGGGILLGQILGGLAISYVPKVKYQTITASVLGAAFVAALASLSPDRHAATIILGVLGCVAIGFVDNISFPGVTLVWEAQDIGLATGVLGSIRAVGGAVAQALYVSVLTTKVGENLPAYVSPAAVSAGLPESSLPQLFAGITAGDFSGVPGATPQVLAVVGQEVRRAALLILSACFVPNMEKYLKGNVAKRLQIKGDRTGGAAHDNLNKVETNV</sequence>
<evidence type="ECO:0000256" key="2">
    <source>
        <dbReference type="ARBA" id="ARBA00022448"/>
    </source>
</evidence>
<feature type="region of interest" description="Disordered" evidence="6">
    <location>
        <begin position="1"/>
        <end position="28"/>
    </location>
</feature>
<evidence type="ECO:0000256" key="1">
    <source>
        <dbReference type="ARBA" id="ARBA00004141"/>
    </source>
</evidence>
<dbReference type="EMBL" id="ML977192">
    <property type="protein sequence ID" value="KAF1981886.1"/>
    <property type="molecule type" value="Genomic_DNA"/>
</dbReference>
<dbReference type="PANTHER" id="PTHR23501:SF109">
    <property type="entry name" value="MAJOR FACILITATOR SUPERFAMILY (MFS) PROFILE DOMAIN-CONTAINING PROTEIN-RELATED"/>
    <property type="match status" value="1"/>
</dbReference>
<organism evidence="9 10">
    <name type="scientific">Aulographum hederae CBS 113979</name>
    <dbReference type="NCBI Taxonomy" id="1176131"/>
    <lineage>
        <taxon>Eukaryota</taxon>
        <taxon>Fungi</taxon>
        <taxon>Dikarya</taxon>
        <taxon>Ascomycota</taxon>
        <taxon>Pezizomycotina</taxon>
        <taxon>Dothideomycetes</taxon>
        <taxon>Pleosporomycetidae</taxon>
        <taxon>Aulographales</taxon>
        <taxon>Aulographaceae</taxon>
    </lineage>
</organism>
<evidence type="ECO:0000313" key="9">
    <source>
        <dbReference type="EMBL" id="KAF1981886.1"/>
    </source>
</evidence>
<accession>A0A6G1GLP7</accession>
<feature type="transmembrane region" description="Helical" evidence="7">
    <location>
        <begin position="298"/>
        <end position="318"/>
    </location>
</feature>
<feature type="domain" description="Major facilitator superfamily (MFS) profile" evidence="8">
    <location>
        <begin position="68"/>
        <end position="559"/>
    </location>
</feature>
<feature type="transmembrane region" description="Helical" evidence="7">
    <location>
        <begin position="427"/>
        <end position="443"/>
    </location>
</feature>
<dbReference type="InterPro" id="IPR005829">
    <property type="entry name" value="Sugar_transporter_CS"/>
</dbReference>
<dbReference type="InterPro" id="IPR020846">
    <property type="entry name" value="MFS_dom"/>
</dbReference>
<proteinExistence type="predicted"/>
<feature type="transmembrane region" description="Helical" evidence="7">
    <location>
        <begin position="372"/>
        <end position="397"/>
    </location>
</feature>
<feature type="transmembrane region" description="Helical" evidence="7">
    <location>
        <begin position="404"/>
        <end position="421"/>
    </location>
</feature>
<feature type="transmembrane region" description="Helical" evidence="7">
    <location>
        <begin position="330"/>
        <end position="352"/>
    </location>
</feature>
<dbReference type="InterPro" id="IPR036259">
    <property type="entry name" value="MFS_trans_sf"/>
</dbReference>
<dbReference type="CDD" id="cd06179">
    <property type="entry name" value="MFS_TRI12_like"/>
    <property type="match status" value="1"/>
</dbReference>
<dbReference type="GO" id="GO:0005886">
    <property type="term" value="C:plasma membrane"/>
    <property type="evidence" value="ECO:0007669"/>
    <property type="project" value="TreeGrafter"/>
</dbReference>
<dbReference type="AlphaFoldDB" id="A0A6G1GLP7"/>
<keyword evidence="3 7" id="KW-0812">Transmembrane</keyword>
<feature type="transmembrane region" description="Helical" evidence="7">
    <location>
        <begin position="103"/>
        <end position="121"/>
    </location>
</feature>
<name>A0A6G1GLP7_9PEZI</name>
<dbReference type="PROSITE" id="PS50850">
    <property type="entry name" value="MFS"/>
    <property type="match status" value="1"/>
</dbReference>
<comment type="subcellular location">
    <subcellularLocation>
        <location evidence="1">Membrane</location>
        <topology evidence="1">Multi-pass membrane protein</topology>
    </subcellularLocation>
</comment>
<evidence type="ECO:0000259" key="8">
    <source>
        <dbReference type="PROSITE" id="PS50850"/>
    </source>
</evidence>
<reference evidence="9" key="1">
    <citation type="journal article" date="2020" name="Stud. Mycol.">
        <title>101 Dothideomycetes genomes: a test case for predicting lifestyles and emergence of pathogens.</title>
        <authorList>
            <person name="Haridas S."/>
            <person name="Albert R."/>
            <person name="Binder M."/>
            <person name="Bloem J."/>
            <person name="Labutti K."/>
            <person name="Salamov A."/>
            <person name="Andreopoulos B."/>
            <person name="Baker S."/>
            <person name="Barry K."/>
            <person name="Bills G."/>
            <person name="Bluhm B."/>
            <person name="Cannon C."/>
            <person name="Castanera R."/>
            <person name="Culley D."/>
            <person name="Daum C."/>
            <person name="Ezra D."/>
            <person name="Gonzalez J."/>
            <person name="Henrissat B."/>
            <person name="Kuo A."/>
            <person name="Liang C."/>
            <person name="Lipzen A."/>
            <person name="Lutzoni F."/>
            <person name="Magnuson J."/>
            <person name="Mondo S."/>
            <person name="Nolan M."/>
            <person name="Ohm R."/>
            <person name="Pangilinan J."/>
            <person name="Park H.-J."/>
            <person name="Ramirez L."/>
            <person name="Alfaro M."/>
            <person name="Sun H."/>
            <person name="Tritt A."/>
            <person name="Yoshinaga Y."/>
            <person name="Zwiers L.-H."/>
            <person name="Turgeon B."/>
            <person name="Goodwin S."/>
            <person name="Spatafora J."/>
            <person name="Crous P."/>
            <person name="Grigoriev I."/>
        </authorList>
    </citation>
    <scope>NUCLEOTIDE SEQUENCE</scope>
    <source>
        <strain evidence="9">CBS 113979</strain>
    </source>
</reference>
<feature type="transmembrane region" description="Helical" evidence="7">
    <location>
        <begin position="191"/>
        <end position="217"/>
    </location>
</feature>
<keyword evidence="5 7" id="KW-0472">Membrane</keyword>
<evidence type="ECO:0000256" key="3">
    <source>
        <dbReference type="ARBA" id="ARBA00022692"/>
    </source>
</evidence>
<dbReference type="OrthoDB" id="4161376at2759"/>
<dbReference type="InterPro" id="IPR010573">
    <property type="entry name" value="MFS_Str1/Tri12-like"/>
</dbReference>
<protein>
    <submittedName>
        <fullName evidence="9">Fungal trichothecene efflux pump</fullName>
    </submittedName>
</protein>
<dbReference type="Proteomes" id="UP000800041">
    <property type="component" value="Unassembled WGS sequence"/>
</dbReference>
<dbReference type="PROSITE" id="PS00216">
    <property type="entry name" value="SUGAR_TRANSPORT_1"/>
    <property type="match status" value="1"/>
</dbReference>
<dbReference type="GO" id="GO:0022857">
    <property type="term" value="F:transmembrane transporter activity"/>
    <property type="evidence" value="ECO:0007669"/>
    <property type="project" value="InterPro"/>
</dbReference>
<evidence type="ECO:0000313" key="10">
    <source>
        <dbReference type="Proteomes" id="UP000800041"/>
    </source>
</evidence>
<feature type="transmembrane region" description="Helical" evidence="7">
    <location>
        <begin position="63"/>
        <end position="83"/>
    </location>
</feature>
<dbReference type="SUPFAM" id="SSF103473">
    <property type="entry name" value="MFS general substrate transporter"/>
    <property type="match status" value="2"/>
</dbReference>
<keyword evidence="10" id="KW-1185">Reference proteome</keyword>
<dbReference type="PANTHER" id="PTHR23501">
    <property type="entry name" value="MAJOR FACILITATOR SUPERFAMILY"/>
    <property type="match status" value="1"/>
</dbReference>
<evidence type="ECO:0000256" key="4">
    <source>
        <dbReference type="ARBA" id="ARBA00022989"/>
    </source>
</evidence>
<dbReference type="Pfam" id="PF06609">
    <property type="entry name" value="TRI12"/>
    <property type="match status" value="1"/>
</dbReference>
<keyword evidence="4 7" id="KW-1133">Transmembrane helix</keyword>
<keyword evidence="2" id="KW-0813">Transport</keyword>
<gene>
    <name evidence="9" type="ORF">K402DRAFT_439229</name>
</gene>
<dbReference type="Gene3D" id="1.20.1250.20">
    <property type="entry name" value="MFS general substrate transporter like domains"/>
    <property type="match status" value="2"/>
</dbReference>
<feature type="transmembrane region" description="Helical" evidence="7">
    <location>
        <begin position="265"/>
        <end position="286"/>
    </location>
</feature>
<feature type="transmembrane region" description="Helical" evidence="7">
    <location>
        <begin position="223"/>
        <end position="244"/>
    </location>
</feature>
<feature type="transmembrane region" description="Helical" evidence="7">
    <location>
        <begin position="133"/>
        <end position="152"/>
    </location>
</feature>